<gene>
    <name evidence="1" type="ORF">AVDCRST_MAG77-5695</name>
</gene>
<name>A0A6J4KBN7_9CHLR</name>
<protein>
    <submittedName>
        <fullName evidence="1">Uncharacterized protein</fullName>
    </submittedName>
</protein>
<dbReference type="Gene3D" id="2.60.120.10">
    <property type="entry name" value="Jelly Rolls"/>
    <property type="match status" value="1"/>
</dbReference>
<reference evidence="1" key="1">
    <citation type="submission" date="2020-02" db="EMBL/GenBank/DDBJ databases">
        <authorList>
            <person name="Meier V. D."/>
        </authorList>
    </citation>
    <scope>NUCLEOTIDE SEQUENCE</scope>
    <source>
        <strain evidence="1">AVDCRST_MAG77</strain>
    </source>
</reference>
<dbReference type="EMBL" id="CADCTC010000296">
    <property type="protein sequence ID" value="CAA9301437.1"/>
    <property type="molecule type" value="Genomic_DNA"/>
</dbReference>
<dbReference type="InterPro" id="IPR014710">
    <property type="entry name" value="RmlC-like_jellyroll"/>
</dbReference>
<accession>A0A6J4KBN7</accession>
<sequence>MMNGTRMRVATTAAWLLARRLRVGLAVASALGLVGLACPPQAWAQEPLVITTLSEKRVPQLPAGSLFWRVESFPTLAAAQAAAGPYGLAAESAGRSWLLTVGPSGGSSPGGTRVAEVGPLPVMQASEYLLRINEPSGPRGSVTPVHTHPGIEAFYVLTGELSVRTASGTVRIPAGGTNTGLRAGTPLQVSSTGAADVRGLVMFVVDAAQPFSSPATLPAQATGLPRTGGAGGAQFAHPWVLGAAGTLLALGLARRRAAH</sequence>
<evidence type="ECO:0000313" key="1">
    <source>
        <dbReference type="EMBL" id="CAA9301437.1"/>
    </source>
</evidence>
<dbReference type="InterPro" id="IPR011051">
    <property type="entry name" value="RmlC_Cupin_sf"/>
</dbReference>
<proteinExistence type="predicted"/>
<dbReference type="AlphaFoldDB" id="A0A6J4KBN7"/>
<organism evidence="1">
    <name type="scientific">uncultured Chloroflexota bacterium</name>
    <dbReference type="NCBI Taxonomy" id="166587"/>
    <lineage>
        <taxon>Bacteria</taxon>
        <taxon>Bacillati</taxon>
        <taxon>Chloroflexota</taxon>
        <taxon>environmental samples</taxon>
    </lineage>
</organism>
<dbReference type="SUPFAM" id="SSF51182">
    <property type="entry name" value="RmlC-like cupins"/>
    <property type="match status" value="1"/>
</dbReference>